<dbReference type="InterPro" id="IPR024079">
    <property type="entry name" value="MetalloPept_cat_dom_sf"/>
</dbReference>
<dbReference type="InterPro" id="IPR013858">
    <property type="entry name" value="Peptidase_M10B_C"/>
</dbReference>
<proteinExistence type="inferred from homology"/>
<dbReference type="GO" id="GO:0005615">
    <property type="term" value="C:extracellular space"/>
    <property type="evidence" value="ECO:0007669"/>
    <property type="project" value="InterPro"/>
</dbReference>
<accession>A0A7G9SB14</accession>
<reference evidence="11 12" key="1">
    <citation type="submission" date="2020-08" db="EMBL/GenBank/DDBJ databases">
        <title>Genome sequence of Sphingomonas rhizophila KACC 19189T.</title>
        <authorList>
            <person name="Hyun D.-W."/>
            <person name="Bae J.-W."/>
        </authorList>
    </citation>
    <scope>NUCLEOTIDE SEQUENCE [LARGE SCALE GENOMIC DNA]</scope>
    <source>
        <strain evidence="11 12">KACC 19189</strain>
    </source>
</reference>
<dbReference type="InterPro" id="IPR018511">
    <property type="entry name" value="Hemolysin-typ_Ca-bd_CS"/>
</dbReference>
<keyword evidence="8" id="KW-0378">Hydrolase</keyword>
<evidence type="ECO:0000256" key="8">
    <source>
        <dbReference type="ARBA" id="ARBA00022801"/>
    </source>
</evidence>
<comment type="subcellular location">
    <subcellularLocation>
        <location evidence="2">Secreted</location>
    </subcellularLocation>
</comment>
<dbReference type="AlphaFoldDB" id="A0A7G9SB14"/>
<evidence type="ECO:0000256" key="2">
    <source>
        <dbReference type="ARBA" id="ARBA00004613"/>
    </source>
</evidence>
<evidence type="ECO:0000256" key="1">
    <source>
        <dbReference type="ARBA" id="ARBA00001913"/>
    </source>
</evidence>
<dbReference type="SMART" id="SM00235">
    <property type="entry name" value="ZnMc"/>
    <property type="match status" value="1"/>
</dbReference>
<dbReference type="SUPFAM" id="SSF51120">
    <property type="entry name" value="beta-Roll"/>
    <property type="match status" value="1"/>
</dbReference>
<dbReference type="InterPro" id="IPR006026">
    <property type="entry name" value="Peptidase_Metallo"/>
</dbReference>
<dbReference type="Pfam" id="PF08548">
    <property type="entry name" value="Peptidase_M10_C"/>
    <property type="match status" value="2"/>
</dbReference>
<dbReference type="CDD" id="cd04277">
    <property type="entry name" value="ZnMc_serralysin_like"/>
    <property type="match status" value="1"/>
</dbReference>
<dbReference type="Gene3D" id="2.150.10.10">
    <property type="entry name" value="Serralysin-like metalloprotease, C-terminal"/>
    <property type="match status" value="1"/>
</dbReference>
<dbReference type="InterPro" id="IPR034033">
    <property type="entry name" value="Serralysin-like"/>
</dbReference>
<evidence type="ECO:0000256" key="3">
    <source>
        <dbReference type="ARBA" id="ARBA00009490"/>
    </source>
</evidence>
<dbReference type="GO" id="GO:0031012">
    <property type="term" value="C:extracellular matrix"/>
    <property type="evidence" value="ECO:0007669"/>
    <property type="project" value="InterPro"/>
</dbReference>
<dbReference type="GO" id="GO:0004222">
    <property type="term" value="F:metalloendopeptidase activity"/>
    <property type="evidence" value="ECO:0007669"/>
    <property type="project" value="InterPro"/>
</dbReference>
<dbReference type="PANTHER" id="PTHR38340:SF1">
    <property type="entry name" value="S-LAYER PROTEIN"/>
    <property type="match status" value="1"/>
</dbReference>
<dbReference type="Pfam" id="PF00413">
    <property type="entry name" value="Peptidase_M10"/>
    <property type="match status" value="1"/>
</dbReference>
<dbReference type="InterPro" id="IPR011049">
    <property type="entry name" value="Serralysin-like_metalloprot_C"/>
</dbReference>
<dbReference type="GO" id="GO:0008270">
    <property type="term" value="F:zinc ion binding"/>
    <property type="evidence" value="ECO:0007669"/>
    <property type="project" value="InterPro"/>
</dbReference>
<dbReference type="Proteomes" id="UP000515955">
    <property type="component" value="Chromosome"/>
</dbReference>
<comment type="cofactor">
    <cofactor evidence="1">
        <name>Ca(2+)</name>
        <dbReference type="ChEBI" id="CHEBI:29108"/>
    </cofactor>
</comment>
<dbReference type="PRINTS" id="PR00313">
    <property type="entry name" value="CABNDNGRPT"/>
</dbReference>
<dbReference type="InterPro" id="IPR001818">
    <property type="entry name" value="Pept_M10_metallopeptidase"/>
</dbReference>
<dbReference type="InterPro" id="IPR050557">
    <property type="entry name" value="RTX_toxin/Mannuronan_C5-epim"/>
</dbReference>
<keyword evidence="9" id="KW-0862">Zinc</keyword>
<dbReference type="Gene3D" id="3.40.390.10">
    <property type="entry name" value="Collagenase (Catalytic Domain)"/>
    <property type="match status" value="1"/>
</dbReference>
<dbReference type="KEGG" id="srhi:H9L12_12735"/>
<dbReference type="GO" id="GO:0005509">
    <property type="term" value="F:calcium ion binding"/>
    <property type="evidence" value="ECO:0007669"/>
    <property type="project" value="InterPro"/>
</dbReference>
<dbReference type="Pfam" id="PF00353">
    <property type="entry name" value="HemolysinCabind"/>
    <property type="match status" value="2"/>
</dbReference>
<keyword evidence="7" id="KW-0677">Repeat</keyword>
<dbReference type="GO" id="GO:0006508">
    <property type="term" value="P:proteolysis"/>
    <property type="evidence" value="ECO:0007669"/>
    <property type="project" value="UniProtKB-KW"/>
</dbReference>
<comment type="similarity">
    <text evidence="3">Belongs to the peptidase M10B family.</text>
</comment>
<keyword evidence="12" id="KW-1185">Reference proteome</keyword>
<keyword evidence="5" id="KW-0645">Protease</keyword>
<protein>
    <submittedName>
        <fullName evidence="11">M10 family metallopeptidase C-terminal domain-containing protein</fullName>
    </submittedName>
</protein>
<gene>
    <name evidence="11" type="ORF">H9L12_12735</name>
</gene>
<keyword evidence="4" id="KW-0964">Secreted</keyword>
<dbReference type="PROSITE" id="PS00330">
    <property type="entry name" value="HEMOLYSIN_CALCIUM"/>
    <property type="match status" value="2"/>
</dbReference>
<evidence type="ECO:0000259" key="10">
    <source>
        <dbReference type="SMART" id="SM00235"/>
    </source>
</evidence>
<dbReference type="SUPFAM" id="SSF55486">
    <property type="entry name" value="Metalloproteases ('zincins'), catalytic domain"/>
    <property type="match status" value="1"/>
</dbReference>
<name>A0A7G9SB14_9SPHN</name>
<organism evidence="11 12">
    <name type="scientific">Sphingomonas rhizophila</name>
    <dbReference type="NCBI Taxonomy" id="2071607"/>
    <lineage>
        <taxon>Bacteria</taxon>
        <taxon>Pseudomonadati</taxon>
        <taxon>Pseudomonadota</taxon>
        <taxon>Alphaproteobacteria</taxon>
        <taxon>Sphingomonadales</taxon>
        <taxon>Sphingomonadaceae</taxon>
        <taxon>Sphingomonas</taxon>
    </lineage>
</organism>
<evidence type="ECO:0000313" key="11">
    <source>
        <dbReference type="EMBL" id="QNN65039.1"/>
    </source>
</evidence>
<sequence>MANYEVGTFHDDHDDASLDPLAGGTANGKQIWTAEQIAAYLNRTSGQWGTGTGDLITRSGDPTVITYGFHENQQSLIDNGYIYTRPNAQGVTTLYAFSEYFQFGAFNEAQRAATREAMQNWDDVVAVTFVETSAYEGDINFGNLTNSPNTQAYSRIPTSGYANNFDGYYGTYSIAGLAGDVWVSTAQASNFQFDEGLYGLNTLVHEIGHSLGLSHPGGYNFGPGFAVTYGNGAEYAQDARNYTIMSYWNPRDLGSTSTGVVTRDFDWSLMSIAYGSTPMIHDILAAQAMYGVDTTTRTGDTVYGFNSNAGRDHYDFTKTPWPTMTIWDAGGNDTLDASGYNVDQVIDLTPGSLSSIGGITYAEALATLSFEQVNANRAAAGYAPIAKSTYDANMAALAAQPDFRGRLTDNVGIAYGAIIENGVGGGGNDKLIGNDVSNKLWGNAGNDTLEGRAGADYLYGGAGNDRLIGGTGRDFMTGGAGNDTFVGEIDSAGKVSSKVGNISIDVITDFQSGSDKIDLSAIDANALKLGDQAFDWKGHAANKAIGDLSIRTFGNMTAAEAALGIDLDGVDGPGAAGHVTVVLGNTNGGTPDFAIVLLGVNSVQSSDFIF</sequence>
<dbReference type="RefSeq" id="WP_187542036.1">
    <property type="nucleotide sequence ID" value="NZ_CP060717.1"/>
</dbReference>
<feature type="domain" description="Peptidase metallopeptidase" evidence="10">
    <location>
        <begin position="84"/>
        <end position="255"/>
    </location>
</feature>
<dbReference type="EMBL" id="CP060717">
    <property type="protein sequence ID" value="QNN65039.1"/>
    <property type="molecule type" value="Genomic_DNA"/>
</dbReference>
<evidence type="ECO:0000256" key="6">
    <source>
        <dbReference type="ARBA" id="ARBA00022723"/>
    </source>
</evidence>
<dbReference type="PANTHER" id="PTHR38340">
    <property type="entry name" value="S-LAYER PROTEIN"/>
    <property type="match status" value="1"/>
</dbReference>
<evidence type="ECO:0000313" key="12">
    <source>
        <dbReference type="Proteomes" id="UP000515955"/>
    </source>
</evidence>
<evidence type="ECO:0000256" key="9">
    <source>
        <dbReference type="ARBA" id="ARBA00022833"/>
    </source>
</evidence>
<evidence type="ECO:0000256" key="4">
    <source>
        <dbReference type="ARBA" id="ARBA00022525"/>
    </source>
</evidence>
<dbReference type="InterPro" id="IPR001343">
    <property type="entry name" value="Hemolysn_Ca-bd"/>
</dbReference>
<evidence type="ECO:0000256" key="5">
    <source>
        <dbReference type="ARBA" id="ARBA00022670"/>
    </source>
</evidence>
<evidence type="ECO:0000256" key="7">
    <source>
        <dbReference type="ARBA" id="ARBA00022737"/>
    </source>
</evidence>
<keyword evidence="6" id="KW-0479">Metal-binding</keyword>